<dbReference type="OrthoDB" id="48988at2759"/>
<dbReference type="Gene3D" id="3.20.20.100">
    <property type="entry name" value="NADP-dependent oxidoreductase domain"/>
    <property type="match status" value="1"/>
</dbReference>
<name>A0A8H4GIF5_9EURO</name>
<dbReference type="AlphaFoldDB" id="A0A8H4GIF5"/>
<dbReference type="EMBL" id="JAAAPX010000176">
    <property type="protein sequence ID" value="KAF4227560.1"/>
    <property type="molecule type" value="Genomic_DNA"/>
</dbReference>
<proteinExistence type="predicted"/>
<sequence>MADGSNSNLKIVFAAMILGKPSIFILFQPNCFKITAIAILIARLYGGGSSEEMLANLDWHRGKLVEGKKSYPNYLSPLTQAAEKYSLQPDDIRRGVMDSLKALETEKFDLFYLHGVRIGRLLLKKR</sequence>
<keyword evidence="2" id="KW-1185">Reference proteome</keyword>
<comment type="caution">
    <text evidence="1">The sequence shown here is derived from an EMBL/GenBank/DDBJ whole genome shotgun (WGS) entry which is preliminary data.</text>
</comment>
<evidence type="ECO:0000313" key="2">
    <source>
        <dbReference type="Proteomes" id="UP000653565"/>
    </source>
</evidence>
<reference evidence="1" key="1">
    <citation type="journal article" date="2020" name="bioRxiv">
        <title>Genomic and phenotypic heterogeneity of clinical isolates of the human pathogens Aspergillus fumigatus, Aspergillus lentulus and Aspergillus fumigatiaffinis.</title>
        <authorList>
            <person name="dos Santos R.A.C."/>
            <person name="Steenwyk J.L."/>
            <person name="Rivero-Menendez O."/>
            <person name="Mead M.E."/>
            <person name="Silva L.P."/>
            <person name="Bastos R.W."/>
            <person name="Alastruey-Izquierdo A."/>
            <person name="Goldman G.H."/>
            <person name="Rokas A."/>
        </authorList>
    </citation>
    <scope>NUCLEOTIDE SEQUENCE</scope>
    <source>
        <strain evidence="1">CNM-CM6805</strain>
    </source>
</reference>
<reference evidence="1" key="2">
    <citation type="submission" date="2020-04" db="EMBL/GenBank/DDBJ databases">
        <authorList>
            <person name="Santos R.A.C."/>
            <person name="Steenwyk J.L."/>
            <person name="Rivero-Menendez O."/>
            <person name="Mead M.E."/>
            <person name="Silva L.P."/>
            <person name="Bastos R.W."/>
            <person name="Alastruey-Izquierdo A."/>
            <person name="Goldman G.H."/>
            <person name="Rokas A."/>
        </authorList>
    </citation>
    <scope>NUCLEOTIDE SEQUENCE</scope>
    <source>
        <strain evidence="1">CNM-CM6805</strain>
    </source>
</reference>
<dbReference type="SUPFAM" id="SSF51430">
    <property type="entry name" value="NAD(P)-linked oxidoreductase"/>
    <property type="match status" value="1"/>
</dbReference>
<protein>
    <recommendedName>
        <fullName evidence="3">NADP-dependent oxidoreductase domain-containing protein</fullName>
    </recommendedName>
</protein>
<evidence type="ECO:0000313" key="1">
    <source>
        <dbReference type="EMBL" id="KAF4227560.1"/>
    </source>
</evidence>
<gene>
    <name evidence="1" type="ORF">CNMCM6805_002854</name>
</gene>
<evidence type="ECO:0008006" key="3">
    <source>
        <dbReference type="Google" id="ProtNLM"/>
    </source>
</evidence>
<accession>A0A8H4GIF5</accession>
<dbReference type="Proteomes" id="UP000653565">
    <property type="component" value="Unassembled WGS sequence"/>
</dbReference>
<organism evidence="1 2">
    <name type="scientific">Aspergillus fumigatiaffinis</name>
    <dbReference type="NCBI Taxonomy" id="340414"/>
    <lineage>
        <taxon>Eukaryota</taxon>
        <taxon>Fungi</taxon>
        <taxon>Dikarya</taxon>
        <taxon>Ascomycota</taxon>
        <taxon>Pezizomycotina</taxon>
        <taxon>Eurotiomycetes</taxon>
        <taxon>Eurotiomycetidae</taxon>
        <taxon>Eurotiales</taxon>
        <taxon>Aspergillaceae</taxon>
        <taxon>Aspergillus</taxon>
        <taxon>Aspergillus subgen. Fumigati</taxon>
    </lineage>
</organism>
<dbReference type="InterPro" id="IPR036812">
    <property type="entry name" value="NAD(P)_OxRdtase_dom_sf"/>
</dbReference>